<feature type="domain" description="Peptidase S9 prolyl oligopeptidase catalytic" evidence="3">
    <location>
        <begin position="454"/>
        <end position="663"/>
    </location>
</feature>
<dbReference type="InterPro" id="IPR029058">
    <property type="entry name" value="AB_hydrolase_fold"/>
</dbReference>
<dbReference type="Gene3D" id="2.120.10.30">
    <property type="entry name" value="TolB, C-terminal domain"/>
    <property type="match status" value="2"/>
</dbReference>
<dbReference type="EMBL" id="JBHSWI010000001">
    <property type="protein sequence ID" value="MFC6647054.1"/>
    <property type="molecule type" value="Genomic_DNA"/>
</dbReference>
<evidence type="ECO:0000256" key="1">
    <source>
        <dbReference type="ARBA" id="ARBA00022801"/>
    </source>
</evidence>
<dbReference type="Gene3D" id="3.40.50.1820">
    <property type="entry name" value="alpha/beta hydrolase"/>
    <property type="match status" value="1"/>
</dbReference>
<name>A0ABW1ZC75_9BACT</name>
<dbReference type="SUPFAM" id="SSF82171">
    <property type="entry name" value="DPP6 N-terminal domain-like"/>
    <property type="match status" value="1"/>
</dbReference>
<protein>
    <submittedName>
        <fullName evidence="4">S9 family peptidase</fullName>
    </submittedName>
</protein>
<dbReference type="Pfam" id="PF00326">
    <property type="entry name" value="Peptidase_S9"/>
    <property type="match status" value="1"/>
</dbReference>
<dbReference type="PANTHER" id="PTHR42776">
    <property type="entry name" value="SERINE PEPTIDASE S9 FAMILY MEMBER"/>
    <property type="match status" value="1"/>
</dbReference>
<proteinExistence type="predicted"/>
<evidence type="ECO:0000259" key="3">
    <source>
        <dbReference type="Pfam" id="PF00326"/>
    </source>
</evidence>
<evidence type="ECO:0000313" key="4">
    <source>
        <dbReference type="EMBL" id="MFC6647054.1"/>
    </source>
</evidence>
<evidence type="ECO:0000313" key="5">
    <source>
        <dbReference type="Proteomes" id="UP001596391"/>
    </source>
</evidence>
<feature type="signal peptide" evidence="2">
    <location>
        <begin position="1"/>
        <end position="21"/>
    </location>
</feature>
<dbReference type="InterPro" id="IPR011042">
    <property type="entry name" value="6-blade_b-propeller_TolB-like"/>
</dbReference>
<gene>
    <name evidence="4" type="ORF">ACFQBQ_16025</name>
</gene>
<dbReference type="SUPFAM" id="SSF53474">
    <property type="entry name" value="alpha/beta-Hydrolases"/>
    <property type="match status" value="1"/>
</dbReference>
<dbReference type="Proteomes" id="UP001596391">
    <property type="component" value="Unassembled WGS sequence"/>
</dbReference>
<accession>A0ABW1ZC75</accession>
<feature type="chain" id="PRO_5046518204" evidence="2">
    <location>
        <begin position="22"/>
        <end position="668"/>
    </location>
</feature>
<keyword evidence="2" id="KW-0732">Signal</keyword>
<keyword evidence="5" id="KW-1185">Reference proteome</keyword>
<dbReference type="PANTHER" id="PTHR42776:SF27">
    <property type="entry name" value="DIPEPTIDYL PEPTIDASE FAMILY MEMBER 6"/>
    <property type="match status" value="1"/>
</dbReference>
<dbReference type="RefSeq" id="WP_263371013.1">
    <property type="nucleotide sequence ID" value="NZ_JAGSYD010000002.1"/>
</dbReference>
<reference evidence="5" key="1">
    <citation type="journal article" date="2019" name="Int. J. Syst. Evol. Microbiol.">
        <title>The Global Catalogue of Microorganisms (GCM) 10K type strain sequencing project: providing services to taxonomists for standard genome sequencing and annotation.</title>
        <authorList>
            <consortium name="The Broad Institute Genomics Platform"/>
            <consortium name="The Broad Institute Genome Sequencing Center for Infectious Disease"/>
            <person name="Wu L."/>
            <person name="Ma J."/>
        </authorList>
    </citation>
    <scope>NUCLEOTIDE SEQUENCE [LARGE SCALE GENOMIC DNA]</scope>
    <source>
        <strain evidence="5">CGMCC 1.16026</strain>
    </source>
</reference>
<organism evidence="4 5">
    <name type="scientific">Granulicella cerasi</name>
    <dbReference type="NCBI Taxonomy" id="741063"/>
    <lineage>
        <taxon>Bacteria</taxon>
        <taxon>Pseudomonadati</taxon>
        <taxon>Acidobacteriota</taxon>
        <taxon>Terriglobia</taxon>
        <taxon>Terriglobales</taxon>
        <taxon>Acidobacteriaceae</taxon>
        <taxon>Granulicella</taxon>
    </lineage>
</organism>
<sequence>MRAFALPLSLLLFTSSPFAVAQAKRFSADDLPRIVRVGSPQLSPDGKTISITVGRANLKEDRIDSELVFVDVASKTQRVMTHDRSGLGNVKWSPNGDRIAFLAQDKDRKAQIFVMPVNGGDAEQVTHSKTSIQAFTWRPDGKAFAFTAADEVPEKKDEAKFEDAFEVGNNSYLERTAAVPVHLWTIELGAQAKRLTNGAWSVPQHMAPSGPPAALEYTPDGKSLVFEKADSPITGESDSARVVVMDVASGAMHTLTNAKVAEGSASVSPDGSMVAYEYPREGHQRFEETVYVAPLTAKPGDGHDVAYALDHAVGDAQWFADGKALLLKGADGTKSRLWVQPLEGKAKAVELGALTPGASDLGKDGALAFTATDGMHPAELFYVAHLGDAPVQMTHLQTVTEGMTLGKQETVTWKSDNFTVDGVLTYPPDYTPGKKLPLVLYIHGGPTATSLETFTTASQILAAQGWLVLEPNYRGSNNEGNAFESSIINHASAAPGRDIMAGVKAIEARGIVDSSRIAVSGWSYGGQMTAWMIGAYPTMWKAAVAGAPVTDLVDQYTLSDNNVERAAGYGPSPFVGKDAMKLYAEESPITHAWAAKTPTLIMSDVGDWRVTTTQAYKLYHALKDNNVPVKFVAYPVPGHSPADPIRSRDVWRRWTAWLHQYLDEPATK</sequence>
<evidence type="ECO:0000256" key="2">
    <source>
        <dbReference type="SAM" id="SignalP"/>
    </source>
</evidence>
<dbReference type="InterPro" id="IPR001375">
    <property type="entry name" value="Peptidase_S9_cat"/>
</dbReference>
<comment type="caution">
    <text evidence="4">The sequence shown here is derived from an EMBL/GenBank/DDBJ whole genome shotgun (WGS) entry which is preliminary data.</text>
</comment>
<keyword evidence="1" id="KW-0378">Hydrolase</keyword>